<evidence type="ECO:0000256" key="5">
    <source>
        <dbReference type="SAM" id="Phobius"/>
    </source>
</evidence>
<evidence type="ECO:0000256" key="1">
    <source>
        <dbReference type="ARBA" id="ARBA00022630"/>
    </source>
</evidence>
<accession>A0A3D8SLN1</accession>
<dbReference type="GO" id="GO:0044550">
    <property type="term" value="P:secondary metabolite biosynthetic process"/>
    <property type="evidence" value="ECO:0007669"/>
    <property type="project" value="TreeGrafter"/>
</dbReference>
<dbReference type="OrthoDB" id="417877at2759"/>
<evidence type="ECO:0000259" key="6">
    <source>
        <dbReference type="Pfam" id="PF13454"/>
    </source>
</evidence>
<protein>
    <recommendedName>
        <fullName evidence="6">FAD-dependent urate hydroxylase HpyO/Asp monooxygenase CreE-like FAD/NAD(P)-binding domain-containing protein</fullName>
    </recommendedName>
</protein>
<feature type="region of interest" description="Disordered" evidence="4">
    <location>
        <begin position="172"/>
        <end position="210"/>
    </location>
</feature>
<evidence type="ECO:0000313" key="7">
    <source>
        <dbReference type="EMBL" id="RDW87104.1"/>
    </source>
</evidence>
<dbReference type="STRING" id="1810919.A0A3D8SLN1"/>
<dbReference type="AlphaFoldDB" id="A0A3D8SLN1"/>
<keyword evidence="5" id="KW-1133">Transmembrane helix</keyword>
<dbReference type="Proteomes" id="UP000256690">
    <property type="component" value="Unassembled WGS sequence"/>
</dbReference>
<evidence type="ECO:0000313" key="8">
    <source>
        <dbReference type="Proteomes" id="UP000256690"/>
    </source>
</evidence>
<dbReference type="RefSeq" id="XP_026606628.1">
    <property type="nucleotide sequence ID" value="XM_026745762.1"/>
</dbReference>
<keyword evidence="3" id="KW-0560">Oxidoreductase</keyword>
<proteinExistence type="predicted"/>
<keyword evidence="1" id="KW-0285">Flavoprotein</keyword>
<keyword evidence="8" id="KW-1185">Reference proteome</keyword>
<feature type="transmembrane region" description="Helical" evidence="5">
    <location>
        <begin position="20"/>
        <end position="38"/>
    </location>
</feature>
<dbReference type="InterPro" id="IPR036188">
    <property type="entry name" value="FAD/NAD-bd_sf"/>
</dbReference>
<keyword evidence="5" id="KW-0472">Membrane</keyword>
<dbReference type="EMBL" id="PVWQ01000003">
    <property type="protein sequence ID" value="RDW87104.1"/>
    <property type="molecule type" value="Genomic_DNA"/>
</dbReference>
<dbReference type="InterPro" id="IPR051104">
    <property type="entry name" value="FAD_monoxygenase"/>
</dbReference>
<dbReference type="Gene3D" id="3.50.50.60">
    <property type="entry name" value="FAD/NAD(P)-binding domain"/>
    <property type="match status" value="1"/>
</dbReference>
<keyword evidence="5" id="KW-0812">Transmembrane</keyword>
<dbReference type="Pfam" id="PF13454">
    <property type="entry name" value="NAD_binding_9"/>
    <property type="match status" value="1"/>
</dbReference>
<name>A0A3D8SLN1_9EURO</name>
<reference evidence="7 8" key="1">
    <citation type="journal article" date="2018" name="IMA Fungus">
        <title>IMA Genome-F 9: Draft genome sequence of Annulohypoxylon stygium, Aspergillus mulundensis, Berkeleyomyces basicola (syn. Thielaviopsis basicola), Ceratocystis smalleyi, two Cercospora beticola strains, Coleophoma cylindrospora, Fusarium fracticaudum, Phialophora cf. hyalina, and Morchella septimelata.</title>
        <authorList>
            <person name="Wingfield B.D."/>
            <person name="Bills G.F."/>
            <person name="Dong Y."/>
            <person name="Huang W."/>
            <person name="Nel W.J."/>
            <person name="Swalarsk-Parry B.S."/>
            <person name="Vaghefi N."/>
            <person name="Wilken P.M."/>
            <person name="An Z."/>
            <person name="de Beer Z.W."/>
            <person name="De Vos L."/>
            <person name="Chen L."/>
            <person name="Duong T.A."/>
            <person name="Gao Y."/>
            <person name="Hammerbacher A."/>
            <person name="Kikkert J.R."/>
            <person name="Li Y."/>
            <person name="Li H."/>
            <person name="Li K."/>
            <person name="Li Q."/>
            <person name="Liu X."/>
            <person name="Ma X."/>
            <person name="Naidoo K."/>
            <person name="Pethybridge S.J."/>
            <person name="Sun J."/>
            <person name="Steenkamp E.T."/>
            <person name="van der Nest M.A."/>
            <person name="van Wyk S."/>
            <person name="Wingfield M.J."/>
            <person name="Xiong C."/>
            <person name="Yue Q."/>
            <person name="Zhang X."/>
        </authorList>
    </citation>
    <scope>NUCLEOTIDE SEQUENCE [LARGE SCALE GENOMIC DNA]</scope>
    <source>
        <strain evidence="7 8">DSM 5745</strain>
    </source>
</reference>
<dbReference type="PANTHER" id="PTHR46720">
    <property type="entry name" value="HYDROXYLASE, PUTATIVE (AFU_ORTHOLOGUE AFUA_3G01460)-RELATED"/>
    <property type="match status" value="1"/>
</dbReference>
<gene>
    <name evidence="7" type="ORF">DSM5745_03746</name>
</gene>
<evidence type="ECO:0000256" key="2">
    <source>
        <dbReference type="ARBA" id="ARBA00022827"/>
    </source>
</evidence>
<evidence type="ECO:0000256" key="4">
    <source>
        <dbReference type="SAM" id="MobiDB-lite"/>
    </source>
</evidence>
<dbReference type="GO" id="GO:0016491">
    <property type="term" value="F:oxidoreductase activity"/>
    <property type="evidence" value="ECO:0007669"/>
    <property type="project" value="UniProtKB-KW"/>
</dbReference>
<dbReference type="GeneID" id="38114116"/>
<dbReference type="SUPFAM" id="SSF51905">
    <property type="entry name" value="FAD/NAD(P)-binding domain"/>
    <property type="match status" value="1"/>
</dbReference>
<evidence type="ECO:0000256" key="3">
    <source>
        <dbReference type="ARBA" id="ARBA00023002"/>
    </source>
</evidence>
<comment type="caution">
    <text evidence="7">The sequence shown here is derived from an EMBL/GenBank/DDBJ whole genome shotgun (WGS) entry which is preliminary data.</text>
</comment>
<keyword evidence="2" id="KW-0274">FAD</keyword>
<dbReference type="InterPro" id="IPR038732">
    <property type="entry name" value="HpyO/CreE_NAD-binding"/>
</dbReference>
<sequence length="210" mass="22357">MPEATSTIKPMPDPSNAESLSIAIIGAGITGTVLALGLTNRPFPIPVTVQIYEQSSTLHAPGAGIAFTANARKCLSLINSALEDCVTRVGTRNGEDPERPNDYMQFVDGYTWDRTKGAGIKVGQDLAGKKVYRLHAGRRGFEGCHRQEFLEGVLKELRGGVVVLGKRVESVLPDQDQDQDQGGSRDGGKTQLVFSDGSRAEADVGTSALS</sequence>
<dbReference type="PANTHER" id="PTHR46720:SF3">
    <property type="entry name" value="FAD-BINDING DOMAIN-CONTAINING PROTEIN-RELATED"/>
    <property type="match status" value="1"/>
</dbReference>
<feature type="domain" description="FAD-dependent urate hydroxylase HpyO/Asp monooxygenase CreE-like FAD/NAD(P)-binding" evidence="6">
    <location>
        <begin position="23"/>
        <end position="177"/>
    </location>
</feature>
<organism evidence="7 8">
    <name type="scientific">Aspergillus mulundensis</name>
    <dbReference type="NCBI Taxonomy" id="1810919"/>
    <lineage>
        <taxon>Eukaryota</taxon>
        <taxon>Fungi</taxon>
        <taxon>Dikarya</taxon>
        <taxon>Ascomycota</taxon>
        <taxon>Pezizomycotina</taxon>
        <taxon>Eurotiomycetes</taxon>
        <taxon>Eurotiomycetidae</taxon>
        <taxon>Eurotiales</taxon>
        <taxon>Aspergillaceae</taxon>
        <taxon>Aspergillus</taxon>
        <taxon>Aspergillus subgen. Nidulantes</taxon>
    </lineage>
</organism>